<feature type="domain" description="Retrovirus-related Pol polyprotein from transposon TNT 1-94-like beta-barrel" evidence="1">
    <location>
        <begin position="1"/>
        <end position="50"/>
    </location>
</feature>
<dbReference type="Proteomes" id="UP000824120">
    <property type="component" value="Chromosome 1"/>
</dbReference>
<dbReference type="AlphaFoldDB" id="A0A9J6B6I2"/>
<organism evidence="2 3">
    <name type="scientific">Solanum commersonii</name>
    <name type="common">Commerson's wild potato</name>
    <name type="synonym">Commerson's nightshade</name>
    <dbReference type="NCBI Taxonomy" id="4109"/>
    <lineage>
        <taxon>Eukaryota</taxon>
        <taxon>Viridiplantae</taxon>
        <taxon>Streptophyta</taxon>
        <taxon>Embryophyta</taxon>
        <taxon>Tracheophyta</taxon>
        <taxon>Spermatophyta</taxon>
        <taxon>Magnoliopsida</taxon>
        <taxon>eudicotyledons</taxon>
        <taxon>Gunneridae</taxon>
        <taxon>Pentapetalae</taxon>
        <taxon>asterids</taxon>
        <taxon>lamiids</taxon>
        <taxon>Solanales</taxon>
        <taxon>Solanaceae</taxon>
        <taxon>Solanoideae</taxon>
        <taxon>Solaneae</taxon>
        <taxon>Solanum</taxon>
    </lineage>
</organism>
<dbReference type="OrthoDB" id="1751594at2759"/>
<protein>
    <recommendedName>
        <fullName evidence="1">Retrovirus-related Pol polyprotein from transposon TNT 1-94-like beta-barrel domain-containing protein</fullName>
    </recommendedName>
</protein>
<dbReference type="InterPro" id="IPR054722">
    <property type="entry name" value="PolX-like_BBD"/>
</dbReference>
<gene>
    <name evidence="2" type="ORF">H5410_003998</name>
</gene>
<dbReference type="EMBL" id="JACXVP010000001">
    <property type="protein sequence ID" value="KAG5632281.1"/>
    <property type="molecule type" value="Genomic_DNA"/>
</dbReference>
<name>A0A9J6B6I2_SOLCO</name>
<evidence type="ECO:0000259" key="1">
    <source>
        <dbReference type="Pfam" id="PF22936"/>
    </source>
</evidence>
<dbReference type="Pfam" id="PF22936">
    <property type="entry name" value="Pol_BBD"/>
    <property type="match status" value="1"/>
</dbReference>
<reference evidence="2 3" key="1">
    <citation type="submission" date="2020-09" db="EMBL/GenBank/DDBJ databases">
        <title>De no assembly of potato wild relative species, Solanum commersonii.</title>
        <authorList>
            <person name="Cho K."/>
        </authorList>
    </citation>
    <scope>NUCLEOTIDE SEQUENCE [LARGE SCALE GENOMIC DNA]</scope>
    <source>
        <strain evidence="2">LZ3.2</strain>
        <tissue evidence="2">Leaf</tissue>
    </source>
</reference>
<comment type="caution">
    <text evidence="2">The sequence shown here is derived from an EMBL/GenBank/DDBJ whole genome shotgun (WGS) entry which is preliminary data.</text>
</comment>
<evidence type="ECO:0000313" key="3">
    <source>
        <dbReference type="Proteomes" id="UP000824120"/>
    </source>
</evidence>
<proteinExistence type="predicted"/>
<keyword evidence="3" id="KW-1185">Reference proteome</keyword>
<evidence type="ECO:0000313" key="2">
    <source>
        <dbReference type="EMBL" id="KAG5632281.1"/>
    </source>
</evidence>
<sequence>MGNGALVDAKGKGAISINQKWSGKQIHDVLYVPNMEENFLIVSQYMENGYYLVFRIIIVRFMIKLCQIKSLLK</sequence>
<accession>A0A9J6B6I2</accession>